<dbReference type="OrthoDB" id="425555at2759"/>
<accession>A0A9Q0RV97</accession>
<feature type="compositionally biased region" description="Polar residues" evidence="3">
    <location>
        <begin position="442"/>
        <end position="468"/>
    </location>
</feature>
<evidence type="ECO:0000256" key="3">
    <source>
        <dbReference type="SAM" id="MobiDB-lite"/>
    </source>
</evidence>
<dbReference type="InterPro" id="IPR026183">
    <property type="entry name" value="Taxilin_fam"/>
</dbReference>
<feature type="region of interest" description="Disordered" evidence="3">
    <location>
        <begin position="1"/>
        <end position="28"/>
    </location>
</feature>
<keyword evidence="2" id="KW-0175">Coiled coil</keyword>
<feature type="compositionally biased region" description="Acidic residues" evidence="3">
    <location>
        <begin position="475"/>
        <end position="487"/>
    </location>
</feature>
<evidence type="ECO:0000256" key="1">
    <source>
        <dbReference type="ARBA" id="ARBA00009550"/>
    </source>
</evidence>
<proteinExistence type="inferred from homology"/>
<sequence>MDTKVATGTEKKSGESKKNSREEKQRDAKLEDQIEKLLKSLGNLNTEQKLTSLAKNLVELENSNHRQASALKQNEKSLDALQREKDRLQIEYNKGVLVKHKLEQVCREQQKIMKSIKSESLSKIRDEEEKRKETQQHFQTSINEIFATLSKNNEENAKLKEANVEITKKFEYLAQQYEMREKQLMKTNEQINLSTQLNEAKMAKMKMEATIEREILLKEKEATLEDLLNAKKLIIDMQGRETILKEQLNMYTEKYADFQSSLKKSNDVFETYKIEMSKMAKKIKSLEKEAYEWRCKYEKSTKALLEMASDKTAQDQYVGKASRQLTQLQKLCRTLQAERTSLLDVLKANNIERPPMPELPPEPVIEPPPKSADKLDIMSRNCSELKKTLAVLQGQMNALTAEKANSGVTATENTPPKKSKNKKSKANKSCPIKDRIGAGAKSVNTNNMNGESVNDEVSPNNESTSINEDASKLEEEVERADDGIEDGVTEKTTAEIDDLVNDVQANCSLESQNENCLPIQVSPTTPKAVEDVDTPATKLEDVPQPVAISSN</sequence>
<dbReference type="Proteomes" id="UP001151699">
    <property type="component" value="Chromosome C"/>
</dbReference>
<feature type="region of interest" description="Disordered" evidence="3">
    <location>
        <begin position="403"/>
        <end position="487"/>
    </location>
</feature>
<organism evidence="4 5">
    <name type="scientific">Pseudolycoriella hygida</name>
    <dbReference type="NCBI Taxonomy" id="35572"/>
    <lineage>
        <taxon>Eukaryota</taxon>
        <taxon>Metazoa</taxon>
        <taxon>Ecdysozoa</taxon>
        <taxon>Arthropoda</taxon>
        <taxon>Hexapoda</taxon>
        <taxon>Insecta</taxon>
        <taxon>Pterygota</taxon>
        <taxon>Neoptera</taxon>
        <taxon>Endopterygota</taxon>
        <taxon>Diptera</taxon>
        <taxon>Nematocera</taxon>
        <taxon>Sciaroidea</taxon>
        <taxon>Sciaridae</taxon>
        <taxon>Pseudolycoriella</taxon>
    </lineage>
</organism>
<gene>
    <name evidence="4" type="primary">Txlna</name>
    <name evidence="4" type="ORF">Bhyg_14041</name>
</gene>
<dbReference type="EMBL" id="WJQU01000004">
    <property type="protein sequence ID" value="KAJ6635455.1"/>
    <property type="molecule type" value="Genomic_DNA"/>
</dbReference>
<protein>
    <submittedName>
        <fullName evidence="4">Alpha-taxilin</fullName>
    </submittedName>
</protein>
<reference evidence="4" key="1">
    <citation type="submission" date="2022-07" db="EMBL/GenBank/DDBJ databases">
        <authorList>
            <person name="Trinca V."/>
            <person name="Uliana J.V.C."/>
            <person name="Torres T.T."/>
            <person name="Ward R.J."/>
            <person name="Monesi N."/>
        </authorList>
    </citation>
    <scope>NUCLEOTIDE SEQUENCE</scope>
    <source>
        <strain evidence="4">HSMRA1968</strain>
        <tissue evidence="4">Whole embryos</tissue>
    </source>
</reference>
<comment type="caution">
    <text evidence="4">The sequence shown here is derived from an EMBL/GenBank/DDBJ whole genome shotgun (WGS) entry which is preliminary data.</text>
</comment>
<evidence type="ECO:0000256" key="2">
    <source>
        <dbReference type="SAM" id="Coils"/>
    </source>
</evidence>
<dbReference type="GO" id="GO:0019905">
    <property type="term" value="F:syntaxin binding"/>
    <property type="evidence" value="ECO:0007669"/>
    <property type="project" value="InterPro"/>
</dbReference>
<name>A0A9Q0RV97_9DIPT</name>
<dbReference type="PANTHER" id="PTHR16127:SF13">
    <property type="entry name" value="GH01188P"/>
    <property type="match status" value="1"/>
</dbReference>
<feature type="compositionally biased region" description="Polar residues" evidence="3">
    <location>
        <begin position="406"/>
        <end position="416"/>
    </location>
</feature>
<dbReference type="PANTHER" id="PTHR16127">
    <property type="entry name" value="TAXILIN"/>
    <property type="match status" value="1"/>
</dbReference>
<evidence type="ECO:0000313" key="4">
    <source>
        <dbReference type="EMBL" id="KAJ6635455.1"/>
    </source>
</evidence>
<evidence type="ECO:0000313" key="5">
    <source>
        <dbReference type="Proteomes" id="UP001151699"/>
    </source>
</evidence>
<comment type="similarity">
    <text evidence="1">Belongs to the taxilin family.</text>
</comment>
<feature type="coiled-coil region" evidence="2">
    <location>
        <begin position="375"/>
        <end position="402"/>
    </location>
</feature>
<feature type="compositionally biased region" description="Basic residues" evidence="3">
    <location>
        <begin position="417"/>
        <end position="426"/>
    </location>
</feature>
<dbReference type="Pfam" id="PF09728">
    <property type="entry name" value="Taxilin"/>
    <property type="match status" value="1"/>
</dbReference>
<keyword evidence="5" id="KW-1185">Reference proteome</keyword>
<dbReference type="AlphaFoldDB" id="A0A9Q0RV97"/>